<evidence type="ECO:0000313" key="2">
    <source>
        <dbReference type="Proteomes" id="UP000037136"/>
    </source>
</evidence>
<comment type="caution">
    <text evidence="1">The sequence shown here is derived from an EMBL/GenBank/DDBJ whole genome shotgun (WGS) entry which is preliminary data.</text>
</comment>
<organism evidence="1 2">
    <name type="scientific">Ophiocordyceps unilateralis</name>
    <name type="common">Zombie-ant fungus</name>
    <name type="synonym">Torrubia unilateralis</name>
    <dbReference type="NCBI Taxonomy" id="268505"/>
    <lineage>
        <taxon>Eukaryota</taxon>
        <taxon>Fungi</taxon>
        <taxon>Dikarya</taxon>
        <taxon>Ascomycota</taxon>
        <taxon>Pezizomycotina</taxon>
        <taxon>Sordariomycetes</taxon>
        <taxon>Hypocreomycetidae</taxon>
        <taxon>Hypocreales</taxon>
        <taxon>Ophiocordycipitaceae</taxon>
        <taxon>Ophiocordyceps</taxon>
    </lineage>
</organism>
<proteinExistence type="predicted"/>
<name>A0A2A9P7U7_OPHUN</name>
<accession>A0A2A9P7U7</accession>
<dbReference type="EMBL" id="LAZP02000388">
    <property type="protein sequence ID" value="PFH57595.1"/>
    <property type="molecule type" value="Genomic_DNA"/>
</dbReference>
<keyword evidence="2" id="KW-1185">Reference proteome</keyword>
<dbReference type="Proteomes" id="UP000037136">
    <property type="component" value="Unassembled WGS sequence"/>
</dbReference>
<evidence type="ECO:0000313" key="1">
    <source>
        <dbReference type="EMBL" id="PFH57595.1"/>
    </source>
</evidence>
<sequence length="66" mass="6964">MASTSSPNDAETKSAVATLRDWGSSSLPPCLLATLALRRAARAFQPPGLACTRFWPCAVASPFARN</sequence>
<reference evidence="1 2" key="1">
    <citation type="journal article" date="2015" name="BMC Genomics">
        <title>Gene expression during zombie ant biting behavior reflects the complexity underlying fungal parasitic behavioral manipulation.</title>
        <authorList>
            <person name="de Bekker C."/>
            <person name="Ohm R.A."/>
            <person name="Loreto R.G."/>
            <person name="Sebastian A."/>
            <person name="Albert I."/>
            <person name="Merrow M."/>
            <person name="Brachmann A."/>
            <person name="Hughes D.P."/>
        </authorList>
    </citation>
    <scope>NUCLEOTIDE SEQUENCE [LARGE SCALE GENOMIC DNA]</scope>
    <source>
        <strain evidence="1 2">SC16a</strain>
    </source>
</reference>
<protein>
    <submittedName>
        <fullName evidence="1">Uncharacterized protein</fullName>
    </submittedName>
</protein>
<gene>
    <name evidence="1" type="ORF">XA68_14802</name>
</gene>
<dbReference type="AlphaFoldDB" id="A0A2A9P7U7"/>
<reference evidence="1 2" key="2">
    <citation type="journal article" date="2017" name="Sci. Rep.">
        <title>Ant-infecting Ophiocordyceps genomes reveal a high diversity of potential behavioral manipulation genes and a possible major role for enterotoxins.</title>
        <authorList>
            <person name="de Bekker C."/>
            <person name="Ohm R.A."/>
            <person name="Evans H.C."/>
            <person name="Brachmann A."/>
            <person name="Hughes D.P."/>
        </authorList>
    </citation>
    <scope>NUCLEOTIDE SEQUENCE [LARGE SCALE GENOMIC DNA]</scope>
    <source>
        <strain evidence="1 2">SC16a</strain>
    </source>
</reference>